<keyword evidence="1" id="KW-1133">Transmembrane helix</keyword>
<dbReference type="RefSeq" id="YP_007007464.1">
    <property type="nucleotide sequence ID" value="NC_019526.1"/>
</dbReference>
<dbReference type="GeneID" id="14012897"/>
<dbReference type="Proteomes" id="UP000007524">
    <property type="component" value="Segment"/>
</dbReference>
<organism evidence="2 3">
    <name type="scientific">Klebsiella phage vB_KleM_RaK2</name>
    <dbReference type="NCBI Taxonomy" id="1147094"/>
    <lineage>
        <taxon>Viruses</taxon>
        <taxon>Duplodnaviria</taxon>
        <taxon>Heunggongvirae</taxon>
        <taxon>Uroviricota</taxon>
        <taxon>Caudoviricetes</taxon>
        <taxon>Alcyoneusvirus</taxon>
        <taxon>Alcyoneusvirus RaK2</taxon>
    </lineage>
</organism>
<evidence type="ECO:0000313" key="3">
    <source>
        <dbReference type="Proteomes" id="UP000007524"/>
    </source>
</evidence>
<keyword evidence="1" id="KW-0472">Membrane</keyword>
<protein>
    <submittedName>
        <fullName evidence="2">Uncharacterized protein</fullName>
    </submittedName>
</protein>
<proteinExistence type="predicted"/>
<accession>H6X4B6</accession>
<gene>
    <name evidence="2" type="ORF">RaK2_00309</name>
</gene>
<reference evidence="2 3" key="1">
    <citation type="journal article" date="2012" name="J. Virol.">
        <title>Genome of Klebsiella sp.-Infecting Bacteriophage vB_KleM_RaK2.</title>
        <authorList>
            <person name="Simoliunas E."/>
            <person name="Kaliniene L."/>
            <person name="Truncaite L."/>
            <person name="Klausa V."/>
            <person name="Zajanckauskaite A."/>
            <person name="Meskys R."/>
        </authorList>
    </citation>
    <scope>NUCLEOTIDE SEQUENCE [LARGE SCALE GENOMIC DNA]</scope>
</reference>
<feature type="transmembrane region" description="Helical" evidence="1">
    <location>
        <begin position="53"/>
        <end position="75"/>
    </location>
</feature>
<evidence type="ECO:0000313" key="2">
    <source>
        <dbReference type="EMBL" id="AFA44582.1"/>
    </source>
</evidence>
<feature type="transmembrane region" description="Helical" evidence="1">
    <location>
        <begin position="14"/>
        <end position="33"/>
    </location>
</feature>
<dbReference type="EMBL" id="JQ513383">
    <property type="protein sequence ID" value="AFA44582.1"/>
    <property type="molecule type" value="Genomic_DNA"/>
</dbReference>
<keyword evidence="1" id="KW-0812">Transmembrane</keyword>
<sequence>MLDFMLKSELSHTIGYSIAVLIVFSFLFEKINWLFKTNIYKKYYKVKSFDRQFFLGVMYTLTLYCSVFEIGFVLADSPLTLYLSLYTLFVIPFSLYIFCTKVFDKIIEFRNKLPD</sequence>
<evidence type="ECO:0000256" key="1">
    <source>
        <dbReference type="SAM" id="Phobius"/>
    </source>
</evidence>
<keyword evidence="3" id="KW-1185">Reference proteome</keyword>
<feature type="transmembrane region" description="Helical" evidence="1">
    <location>
        <begin position="81"/>
        <end position="103"/>
    </location>
</feature>
<dbReference type="KEGG" id="vg:14012897"/>
<name>H6X4B6_9CAUD</name>